<dbReference type="InterPro" id="IPR006135">
    <property type="entry name" value="T3SS_substrate_exporter"/>
</dbReference>
<organism evidence="1 2">
    <name type="scientific">Sporolactobacillus shoreae</name>
    <dbReference type="NCBI Taxonomy" id="1465501"/>
    <lineage>
        <taxon>Bacteria</taxon>
        <taxon>Bacillati</taxon>
        <taxon>Bacillota</taxon>
        <taxon>Bacilli</taxon>
        <taxon>Bacillales</taxon>
        <taxon>Sporolactobacillaceae</taxon>
        <taxon>Sporolactobacillus</taxon>
    </lineage>
</organism>
<dbReference type="AlphaFoldDB" id="A0A4Z0GVC6"/>
<dbReference type="Pfam" id="PF01312">
    <property type="entry name" value="Bac_export_2"/>
    <property type="match status" value="1"/>
</dbReference>
<evidence type="ECO:0000313" key="2">
    <source>
        <dbReference type="Proteomes" id="UP000298347"/>
    </source>
</evidence>
<dbReference type="Proteomes" id="UP000298347">
    <property type="component" value="Unassembled WGS sequence"/>
</dbReference>
<dbReference type="OrthoDB" id="5244399at2"/>
<dbReference type="EMBL" id="SRJD01000001">
    <property type="protein sequence ID" value="TGB00266.1"/>
    <property type="molecule type" value="Genomic_DNA"/>
</dbReference>
<sequence length="93" mass="10438">MSSNHHKKAVALNYIKGQDQAPYVSAKGEGEIAERMINKAKEFNIPVQEDPGLVSMLSKLDLNEMIPPELYGAVAEIFGFIYRIDEQSRLKSK</sequence>
<dbReference type="RefSeq" id="WP_135346912.1">
    <property type="nucleotide sequence ID" value="NZ_SRJD01000001.1"/>
</dbReference>
<dbReference type="SUPFAM" id="SSF160544">
    <property type="entry name" value="EscU C-terminal domain-like"/>
    <property type="match status" value="1"/>
</dbReference>
<proteinExistence type="predicted"/>
<dbReference type="InterPro" id="IPR029025">
    <property type="entry name" value="T3SS_substrate_exporter_C"/>
</dbReference>
<gene>
    <name evidence="1" type="ORF">E4665_00920</name>
</gene>
<dbReference type="PANTHER" id="PTHR30531">
    <property type="entry name" value="FLAGELLAR BIOSYNTHETIC PROTEIN FLHB"/>
    <property type="match status" value="1"/>
</dbReference>
<dbReference type="GO" id="GO:0005886">
    <property type="term" value="C:plasma membrane"/>
    <property type="evidence" value="ECO:0007669"/>
    <property type="project" value="TreeGrafter"/>
</dbReference>
<protein>
    <recommendedName>
        <fullName evidence="3">EscU/YscU/HrcU family type III secretion system export apparatus switch protein</fullName>
    </recommendedName>
</protein>
<dbReference type="GO" id="GO:0009306">
    <property type="term" value="P:protein secretion"/>
    <property type="evidence" value="ECO:0007669"/>
    <property type="project" value="InterPro"/>
</dbReference>
<keyword evidence="2" id="KW-1185">Reference proteome</keyword>
<reference evidence="1 2" key="1">
    <citation type="journal article" date="2015" name="Int. J. Syst. Evol. Microbiol.">
        <title>Sporolactobacillus shoreae sp. nov. and Sporolactobacillus spathodeae sp. nov., two spore-forming lactic acid bacteria isolated from tree barks in Thailand.</title>
        <authorList>
            <person name="Thamacharoensuk T."/>
            <person name="Kitahara M."/>
            <person name="Ohkuma M."/>
            <person name="Thongchul N."/>
            <person name="Tanasupawat S."/>
        </authorList>
    </citation>
    <scope>NUCLEOTIDE SEQUENCE [LARGE SCALE GENOMIC DNA]</scope>
    <source>
        <strain evidence="1 2">BK92</strain>
    </source>
</reference>
<dbReference type="PANTHER" id="PTHR30531:SF12">
    <property type="entry name" value="FLAGELLAR BIOSYNTHETIC PROTEIN FLHB"/>
    <property type="match status" value="1"/>
</dbReference>
<comment type="caution">
    <text evidence="1">The sequence shown here is derived from an EMBL/GenBank/DDBJ whole genome shotgun (WGS) entry which is preliminary data.</text>
</comment>
<evidence type="ECO:0000313" key="1">
    <source>
        <dbReference type="EMBL" id="TGB00266.1"/>
    </source>
</evidence>
<evidence type="ECO:0008006" key="3">
    <source>
        <dbReference type="Google" id="ProtNLM"/>
    </source>
</evidence>
<name>A0A4Z0GVC6_9BACL</name>
<accession>A0A4Z0GVC6</accession>
<dbReference type="Gene3D" id="3.40.1690.10">
    <property type="entry name" value="secretion proteins EscU"/>
    <property type="match status" value="1"/>
</dbReference>